<name>A0A388SBK6_9BURK</name>
<feature type="transmembrane region" description="Helical" evidence="9">
    <location>
        <begin position="485"/>
        <end position="511"/>
    </location>
</feature>
<feature type="transmembrane region" description="Helical" evidence="9">
    <location>
        <begin position="425"/>
        <end position="448"/>
    </location>
</feature>
<feature type="transmembrane region" description="Helical" evidence="9">
    <location>
        <begin position="6"/>
        <end position="32"/>
    </location>
</feature>
<keyword evidence="7 9" id="KW-0406">Ion transport</keyword>
<evidence type="ECO:0000256" key="8">
    <source>
        <dbReference type="ARBA" id="ARBA00023136"/>
    </source>
</evidence>
<evidence type="ECO:0000256" key="6">
    <source>
        <dbReference type="ARBA" id="ARBA00022989"/>
    </source>
</evidence>
<keyword evidence="5 9" id="KW-0630">Potassium</keyword>
<evidence type="ECO:0000313" key="11">
    <source>
        <dbReference type="Proteomes" id="UP000266091"/>
    </source>
</evidence>
<feature type="transmembrane region" description="Helical" evidence="9">
    <location>
        <begin position="135"/>
        <end position="157"/>
    </location>
</feature>
<evidence type="ECO:0000256" key="1">
    <source>
        <dbReference type="ARBA" id="ARBA00022448"/>
    </source>
</evidence>
<comment type="subcellular location">
    <subcellularLocation>
        <location evidence="9">Cell membrane</location>
        <topology evidence="9">Multi-pass membrane protein</topology>
    </subcellularLocation>
</comment>
<dbReference type="GO" id="GO:0030955">
    <property type="term" value="F:potassium ion binding"/>
    <property type="evidence" value="ECO:0007669"/>
    <property type="project" value="UniProtKB-UniRule"/>
</dbReference>
<keyword evidence="11" id="KW-1185">Reference proteome</keyword>
<dbReference type="GO" id="GO:0005886">
    <property type="term" value="C:plasma membrane"/>
    <property type="evidence" value="ECO:0007669"/>
    <property type="project" value="UniProtKB-SubCell"/>
</dbReference>
<evidence type="ECO:0000256" key="3">
    <source>
        <dbReference type="ARBA" id="ARBA00022538"/>
    </source>
</evidence>
<sequence length="570" mass="60931">MNTTSAVLLLVGLFAVIFTLSVPIGIYMSAVFDGTLSQKFPWMYRVESIFLWPLGKSGREPMDWKEYCVSLIALTVVGTVIGYLIFRFQGYLPYNPLNFKGLAPDLAFNTAVSFSTSTTWQGYDCENVMSLFSQAFGLCTLTFLSSSTGVVAAFAFARGLIQSRDPSLGNAWEDMVRCVLWLFLPLAVICSIIAVWQGCTQTFDAMTVVKTIEGPIQKIAVGPVASQEAIRVLAVTGGGFFSANSAHPFAAPTAVVCMIQIILMLLMAASLVFAYGRMTGNVKSGFSILFGMMVLFIGAFMLIAWSESTANPLVTELGVSHGLGNMEGKEVRFGTLLTSLFATGSSASAAGSSAGSFDSMMPIGGGVSLWLIQVGDVIFGGSRSGLYTMLGLAIVAVFILGMLVGKTPRYLGKRIDAYDMKMVCVSLLMPSICTLIGTAIACLTPQGVDAVSAPGPHGFTQILFAFSSVSNFNGSSFGGLAANDFFYNTALAICMWICRMVTLTALLAIAGNMASKPRQMNSVQAIQTDGPVFSFMFIMVAVLLSMITFFPAQSLGPIVESIQLFWGYHS</sequence>
<proteinExistence type="inferred from homology"/>
<keyword evidence="6 9" id="KW-1133">Transmembrane helix</keyword>
<keyword evidence="2 9" id="KW-1003">Cell membrane</keyword>
<organism evidence="10 11">
    <name type="scientific">Mesosutterella multiformis</name>
    <dbReference type="NCBI Taxonomy" id="2259133"/>
    <lineage>
        <taxon>Bacteria</taxon>
        <taxon>Pseudomonadati</taxon>
        <taxon>Pseudomonadota</taxon>
        <taxon>Betaproteobacteria</taxon>
        <taxon>Burkholderiales</taxon>
        <taxon>Sutterellaceae</taxon>
        <taxon>Mesosutterella</taxon>
    </lineage>
</organism>
<dbReference type="NCBIfam" id="TIGR00680">
    <property type="entry name" value="kdpA"/>
    <property type="match status" value="1"/>
</dbReference>
<dbReference type="EMBL" id="BGZJ01000001">
    <property type="protein sequence ID" value="GBO93013.1"/>
    <property type="molecule type" value="Genomic_DNA"/>
</dbReference>
<feature type="transmembrane region" description="Helical" evidence="9">
    <location>
        <begin position="286"/>
        <end position="305"/>
    </location>
</feature>
<evidence type="ECO:0000313" key="10">
    <source>
        <dbReference type="EMBL" id="GBO93013.1"/>
    </source>
</evidence>
<feature type="transmembrane region" description="Helical" evidence="9">
    <location>
        <begin position="67"/>
        <end position="86"/>
    </location>
</feature>
<dbReference type="PANTHER" id="PTHR30607">
    <property type="entry name" value="POTASSIUM-TRANSPORTING ATPASE A CHAIN"/>
    <property type="match status" value="1"/>
</dbReference>
<dbReference type="InterPro" id="IPR004623">
    <property type="entry name" value="KdpA"/>
</dbReference>
<evidence type="ECO:0000256" key="9">
    <source>
        <dbReference type="HAMAP-Rule" id="MF_00275"/>
    </source>
</evidence>
<dbReference type="GO" id="GO:0008556">
    <property type="term" value="F:P-type potassium transmembrane transporter activity"/>
    <property type="evidence" value="ECO:0007669"/>
    <property type="project" value="InterPro"/>
</dbReference>
<comment type="function">
    <text evidence="9">Part of the high-affinity ATP-driven potassium transport (or Kdp) system, which catalyzes the hydrolysis of ATP coupled with the electrogenic transport of potassium into the cytoplasm. This subunit binds the extracellular potassium ions and delivers the ions to the membrane domain of KdpB through an intramembrane tunnel.</text>
</comment>
<dbReference type="HAMAP" id="MF_00275">
    <property type="entry name" value="KdpA"/>
    <property type="match status" value="1"/>
</dbReference>
<feature type="transmembrane region" description="Helical" evidence="9">
    <location>
        <begin position="249"/>
        <end position="274"/>
    </location>
</feature>
<accession>A0A388SBK6</accession>
<feature type="transmembrane region" description="Helical" evidence="9">
    <location>
        <begin position="386"/>
        <end position="404"/>
    </location>
</feature>
<comment type="subunit">
    <text evidence="9">The system is composed of three essential subunits: KdpA, KdpB and KdpC.</text>
</comment>
<feature type="transmembrane region" description="Helical" evidence="9">
    <location>
        <begin position="532"/>
        <end position="552"/>
    </location>
</feature>
<accession>A0A401LL05</accession>
<evidence type="ECO:0000256" key="5">
    <source>
        <dbReference type="ARBA" id="ARBA00022958"/>
    </source>
</evidence>
<comment type="similarity">
    <text evidence="9">Belongs to the KdpA family.</text>
</comment>
<evidence type="ECO:0000256" key="2">
    <source>
        <dbReference type="ARBA" id="ARBA00022475"/>
    </source>
</evidence>
<dbReference type="Pfam" id="PF03814">
    <property type="entry name" value="KdpA"/>
    <property type="match status" value="1"/>
</dbReference>
<dbReference type="PIRSF" id="PIRSF001294">
    <property type="entry name" value="K_ATPaseA"/>
    <property type="match status" value="1"/>
</dbReference>
<dbReference type="OrthoDB" id="9763796at2"/>
<comment type="caution">
    <text evidence="10">The sequence shown here is derived from an EMBL/GenBank/DDBJ whole genome shotgun (WGS) entry which is preliminary data.</text>
</comment>
<gene>
    <name evidence="9 10" type="primary">kdpA</name>
    <name evidence="10" type="ORF">MESMUL_03670</name>
</gene>
<protein>
    <recommendedName>
        <fullName evidence="9">Potassium-transporting ATPase potassium-binding subunit</fullName>
    </recommendedName>
    <alternativeName>
        <fullName evidence="9">ATP phosphohydrolase [potassium-transporting] A chain</fullName>
    </alternativeName>
    <alternativeName>
        <fullName evidence="9">Potassium-binding and translocating subunit A</fullName>
    </alternativeName>
    <alternativeName>
        <fullName evidence="9">Potassium-translocating ATPase A chain</fullName>
    </alternativeName>
</protein>
<keyword evidence="1 9" id="KW-0813">Transport</keyword>
<reference evidence="10 11" key="1">
    <citation type="journal article" date="2018" name="Int. J. Syst. Evol. Microbiol.">
        <title>Mesosutterella multiformis gen. nov., sp. nov., a member of the family Sutterellaceae and Sutterella megalosphaeroides sp. nov., isolated from human faeces.</title>
        <authorList>
            <person name="Sakamoto M."/>
            <person name="Ikeyama N."/>
            <person name="Kunihiro T."/>
            <person name="Iino T."/>
            <person name="Yuki M."/>
            <person name="Ohkuma M."/>
        </authorList>
    </citation>
    <scope>NUCLEOTIDE SEQUENCE [LARGE SCALE GENOMIC DNA]</scope>
    <source>
        <strain evidence="10 11">4NBBH2</strain>
    </source>
</reference>
<evidence type="ECO:0000256" key="7">
    <source>
        <dbReference type="ARBA" id="ARBA00023065"/>
    </source>
</evidence>
<keyword evidence="8 9" id="KW-0472">Membrane</keyword>
<keyword evidence="3 9" id="KW-0633">Potassium transport</keyword>
<dbReference type="Proteomes" id="UP000266091">
    <property type="component" value="Unassembled WGS sequence"/>
</dbReference>
<dbReference type="PANTHER" id="PTHR30607:SF2">
    <property type="entry name" value="POTASSIUM-TRANSPORTING ATPASE POTASSIUM-BINDING SUBUNIT"/>
    <property type="match status" value="1"/>
</dbReference>
<feature type="transmembrane region" description="Helical" evidence="9">
    <location>
        <begin position="178"/>
        <end position="196"/>
    </location>
</feature>
<dbReference type="RefSeq" id="WP_116269488.1">
    <property type="nucleotide sequence ID" value="NZ_BGZJ01000001.1"/>
</dbReference>
<evidence type="ECO:0000256" key="4">
    <source>
        <dbReference type="ARBA" id="ARBA00022692"/>
    </source>
</evidence>
<dbReference type="AlphaFoldDB" id="A0A388SBK6"/>
<keyword evidence="4 9" id="KW-0812">Transmembrane</keyword>